<proteinExistence type="predicted"/>
<accession>M9MDD9</accession>
<name>M9MDD9_PSEA3</name>
<gene>
    <name evidence="1" type="ORF">PANT_7d00130</name>
</gene>
<dbReference type="AlphaFoldDB" id="M9MDD9"/>
<dbReference type="Proteomes" id="UP000011976">
    <property type="component" value="Unassembled WGS sequence"/>
</dbReference>
<dbReference type="EMBL" id="DF196773">
    <property type="protein sequence ID" value="GAC72507.1"/>
    <property type="molecule type" value="Genomic_DNA"/>
</dbReference>
<reference evidence="2" key="1">
    <citation type="journal article" date="2013" name="Genome Announc.">
        <title>Genome sequence of the basidiomycetous yeast Pseudozyma antarctica T-34, a producer of the glycolipid biosurfactants mannosylerythritol lipids.</title>
        <authorList>
            <person name="Morita T."/>
            <person name="Koike H."/>
            <person name="Koyama Y."/>
            <person name="Hagiwara H."/>
            <person name="Ito E."/>
            <person name="Fukuoka T."/>
            <person name="Imura T."/>
            <person name="Machida M."/>
            <person name="Kitamoto D."/>
        </authorList>
    </citation>
    <scope>NUCLEOTIDE SEQUENCE [LARGE SCALE GENOMIC DNA]</scope>
    <source>
        <strain evidence="2">T-34</strain>
    </source>
</reference>
<protein>
    <submittedName>
        <fullName evidence="1">Uncharacterized protein</fullName>
    </submittedName>
</protein>
<organism evidence="1 2">
    <name type="scientific">Pseudozyma antarctica (strain T-34)</name>
    <name type="common">Yeast</name>
    <name type="synonym">Candida antarctica</name>
    <dbReference type="NCBI Taxonomy" id="1151754"/>
    <lineage>
        <taxon>Eukaryota</taxon>
        <taxon>Fungi</taxon>
        <taxon>Dikarya</taxon>
        <taxon>Basidiomycota</taxon>
        <taxon>Ustilaginomycotina</taxon>
        <taxon>Ustilaginomycetes</taxon>
        <taxon>Ustilaginales</taxon>
        <taxon>Ustilaginaceae</taxon>
        <taxon>Moesziomyces</taxon>
    </lineage>
</organism>
<evidence type="ECO:0000313" key="2">
    <source>
        <dbReference type="Proteomes" id="UP000011976"/>
    </source>
</evidence>
<evidence type="ECO:0000313" key="1">
    <source>
        <dbReference type="EMBL" id="GAC72507.1"/>
    </source>
</evidence>
<sequence length="204" mass="22939">MTPRRPFLDLLLRLACLPILTQLPSSRIDSSSSLAVLWLAWPVFSFLFADALLRALPSQLHRSPYTLITLGASSAQPAAAVRIPHPLLSIPSLSPVVVVPPTHHHHHHPHCRCPHSHRQRVPTGTLPSHHFCRPIDLIVPHSRPRLHLQRLYALFSSYQHRKSCILSIAIYRLSSPTHRPRLLKPVIEIPIATSYCLPSCFSAE</sequence>